<dbReference type="AlphaFoldDB" id="A0A1Y6C361"/>
<accession>A0A1Y6C361</accession>
<name>A0A1Y6C361_9BACT</name>
<proteinExistence type="predicted"/>
<evidence type="ECO:0000313" key="2">
    <source>
        <dbReference type="Proteomes" id="UP000192907"/>
    </source>
</evidence>
<evidence type="ECO:0008006" key="3">
    <source>
        <dbReference type="Google" id="ProtNLM"/>
    </source>
</evidence>
<dbReference type="Proteomes" id="UP000192907">
    <property type="component" value="Unassembled WGS sequence"/>
</dbReference>
<gene>
    <name evidence="1" type="ORF">SAMN06296036_110154</name>
</gene>
<dbReference type="STRING" id="1513793.SAMN06296036_110154"/>
<reference evidence="2" key="1">
    <citation type="submission" date="2017-04" db="EMBL/GenBank/DDBJ databases">
        <authorList>
            <person name="Varghese N."/>
            <person name="Submissions S."/>
        </authorList>
    </citation>
    <scope>NUCLEOTIDE SEQUENCE [LARGE SCALE GENOMIC DNA]</scope>
    <source>
        <strain evidence="2">RKEM611</strain>
    </source>
</reference>
<evidence type="ECO:0000313" key="1">
    <source>
        <dbReference type="EMBL" id="SMF34592.1"/>
    </source>
</evidence>
<sequence>MNFRVLLSSCLFLLVAALSEVRLQARDKADKLELLPIDQSPKPSEWQLFMKLAIEDREAFWKYHKNRGKTLGDWAWEWRLAWVRVCGRSERLYCGEILERSLQDPAVVVRAEAATTIGTRFEGTGYKKAADLLVAAYLNPENHRNRKPLWVQFRILEAMKKIGGQDLMTKGTMLARQDPATLSYWKKLNKI</sequence>
<organism evidence="1 2">
    <name type="scientific">Pseudobacteriovorax antillogorgiicola</name>
    <dbReference type="NCBI Taxonomy" id="1513793"/>
    <lineage>
        <taxon>Bacteria</taxon>
        <taxon>Pseudomonadati</taxon>
        <taxon>Bdellovibrionota</taxon>
        <taxon>Oligoflexia</taxon>
        <taxon>Oligoflexales</taxon>
        <taxon>Pseudobacteriovoracaceae</taxon>
        <taxon>Pseudobacteriovorax</taxon>
    </lineage>
</organism>
<keyword evidence="2" id="KW-1185">Reference proteome</keyword>
<protein>
    <recommendedName>
        <fullName evidence="3">HEAT repeat domain-containing protein</fullName>
    </recommendedName>
</protein>
<dbReference type="EMBL" id="FWZT01000010">
    <property type="protein sequence ID" value="SMF34592.1"/>
    <property type="molecule type" value="Genomic_DNA"/>
</dbReference>
<dbReference type="RefSeq" id="WP_132320937.1">
    <property type="nucleotide sequence ID" value="NZ_FWZT01000010.1"/>
</dbReference>